<dbReference type="Proteomes" id="UP000507470">
    <property type="component" value="Unassembled WGS sequence"/>
</dbReference>
<evidence type="ECO:0000256" key="11">
    <source>
        <dbReference type="ARBA" id="ARBA00032599"/>
    </source>
</evidence>
<dbReference type="InterPro" id="IPR019787">
    <property type="entry name" value="Znf_PHD-finger"/>
</dbReference>
<evidence type="ECO:0000259" key="14">
    <source>
        <dbReference type="PROSITE" id="PS50016"/>
    </source>
</evidence>
<dbReference type="InterPro" id="IPR009112">
    <property type="entry name" value="GTP_CycHdrlase_I_reg"/>
</dbReference>
<dbReference type="SUPFAM" id="SSF69761">
    <property type="entry name" value="GTP cyclohydrolase I feedback regulatory protein, GFRP"/>
    <property type="match status" value="1"/>
</dbReference>
<evidence type="ECO:0000256" key="8">
    <source>
        <dbReference type="ARBA" id="ARBA00022833"/>
    </source>
</evidence>
<dbReference type="GO" id="GO:0031965">
    <property type="term" value="C:nuclear membrane"/>
    <property type="evidence" value="ECO:0007669"/>
    <property type="project" value="UniProtKB-SubCell"/>
</dbReference>
<dbReference type="SUPFAM" id="SSF57903">
    <property type="entry name" value="FYVE/PHD zinc finger"/>
    <property type="match status" value="1"/>
</dbReference>
<dbReference type="Gene3D" id="3.30.40.10">
    <property type="entry name" value="Zinc/RING finger domain, C3HC4 (zinc finger)"/>
    <property type="match status" value="1"/>
</dbReference>
<gene>
    <name evidence="16" type="ORF">MCOR_28559</name>
</gene>
<reference evidence="16 17" key="1">
    <citation type="submission" date="2020-06" db="EMBL/GenBank/DDBJ databases">
        <authorList>
            <person name="Li R."/>
            <person name="Bekaert M."/>
        </authorList>
    </citation>
    <scope>NUCLEOTIDE SEQUENCE [LARGE SCALE GENOMIC DNA]</scope>
    <source>
        <strain evidence="17">wild</strain>
    </source>
</reference>
<dbReference type="PROSITE" id="PS50016">
    <property type="entry name" value="ZF_PHD_2"/>
    <property type="match status" value="1"/>
</dbReference>
<keyword evidence="16" id="KW-0378">Hydrolase</keyword>
<dbReference type="InterPro" id="IPR036717">
    <property type="entry name" value="GFRP_sf"/>
</dbReference>
<comment type="similarity">
    <text evidence="3">Belongs to the GFRP family.</text>
</comment>
<evidence type="ECO:0000256" key="12">
    <source>
        <dbReference type="PROSITE-ProRule" id="PRU00175"/>
    </source>
</evidence>
<dbReference type="InterPro" id="IPR013083">
    <property type="entry name" value="Znf_RING/FYVE/PHD"/>
</dbReference>
<keyword evidence="8" id="KW-0862">Zinc</keyword>
<keyword evidence="17" id="KW-1185">Reference proteome</keyword>
<keyword evidence="10" id="KW-0539">Nucleus</keyword>
<proteinExistence type="inferred from homology"/>
<evidence type="ECO:0000256" key="6">
    <source>
        <dbReference type="ARBA" id="ARBA00022723"/>
    </source>
</evidence>
<dbReference type="EMBL" id="CACVKT020005207">
    <property type="protein sequence ID" value="CAC5393728.1"/>
    <property type="molecule type" value="Genomic_DNA"/>
</dbReference>
<dbReference type="GO" id="GO:0009890">
    <property type="term" value="P:negative regulation of biosynthetic process"/>
    <property type="evidence" value="ECO:0007669"/>
    <property type="project" value="InterPro"/>
</dbReference>
<sequence>MPYVIISTQIRLESGPTFVGDEWSEPKLMEYLGATRMKALGNNLMKALGNNFTEWRSEDCARVVLNKLERKGYRVVSMTGVGQTCIWTLNKPEENTNTTLNTNSNNSCICPICESDVTVDGIACNSCDHWFHFNCANILPSAVDNIYKETGFHCAQCNEQLLFDNIDIHETTPKHVHVDKNTPNCPTQEHDRDLDTHETTPKHVDNNMPICPAQEHDRELENLRQSNIRASQNPDTEILIQNISSEPDTMPTISQDNNTTGITLKPANTVTPNTNVQNKKNIRKNQSKIEERNISNSQRARILSLENEILQLKRVIETIQNTSTGTNNNIEAPNTIH</sequence>
<dbReference type="PROSITE" id="PS50089">
    <property type="entry name" value="ZF_RING_2"/>
    <property type="match status" value="1"/>
</dbReference>
<accession>A0A6J8CBC9</accession>
<comment type="subcellular location">
    <subcellularLocation>
        <location evidence="2">Cytoplasm</location>
        <location evidence="2">Cytosol</location>
    </subcellularLocation>
    <subcellularLocation>
        <location evidence="1">Nucleus membrane</location>
    </subcellularLocation>
</comment>
<dbReference type="PANTHER" id="PTHR16852">
    <property type="entry name" value="GTP CYCLOHYDROLASE 1 FEEDBACK REGULATORY PROTEIN"/>
    <property type="match status" value="1"/>
</dbReference>
<evidence type="ECO:0000313" key="16">
    <source>
        <dbReference type="EMBL" id="CAC5393728.1"/>
    </source>
</evidence>
<dbReference type="Pfam" id="PF06399">
    <property type="entry name" value="GFRP"/>
    <property type="match status" value="1"/>
</dbReference>
<dbReference type="PANTHER" id="PTHR16852:SF2">
    <property type="entry name" value="GTP CYCLOHYDROLASE 1 FEEDBACK REGULATORY PROTEIN"/>
    <property type="match status" value="1"/>
</dbReference>
<evidence type="ECO:0000259" key="15">
    <source>
        <dbReference type="PROSITE" id="PS50089"/>
    </source>
</evidence>
<evidence type="ECO:0000256" key="10">
    <source>
        <dbReference type="ARBA" id="ARBA00023242"/>
    </source>
</evidence>
<dbReference type="AlphaFoldDB" id="A0A6J8CBC9"/>
<dbReference type="InterPro" id="IPR019786">
    <property type="entry name" value="Zinc_finger_PHD-type_CS"/>
</dbReference>
<evidence type="ECO:0000256" key="7">
    <source>
        <dbReference type="ARBA" id="ARBA00022771"/>
    </source>
</evidence>
<dbReference type="InterPro" id="IPR001965">
    <property type="entry name" value="Znf_PHD"/>
</dbReference>
<keyword evidence="7 12" id="KW-0863">Zinc-finger</keyword>
<keyword evidence="6" id="KW-0479">Metal-binding</keyword>
<feature type="region of interest" description="Disordered" evidence="13">
    <location>
        <begin position="244"/>
        <end position="263"/>
    </location>
</feature>
<dbReference type="FunFam" id="3.30.1410.10:FF:000001">
    <property type="entry name" value="GTP cyclohydrolase 1 feedback regulatory protein"/>
    <property type="match status" value="1"/>
</dbReference>
<dbReference type="PROSITE" id="PS01359">
    <property type="entry name" value="ZF_PHD_1"/>
    <property type="match status" value="1"/>
</dbReference>
<evidence type="ECO:0000256" key="3">
    <source>
        <dbReference type="ARBA" id="ARBA00007605"/>
    </source>
</evidence>
<dbReference type="GO" id="GO:0008270">
    <property type="term" value="F:zinc ion binding"/>
    <property type="evidence" value="ECO:0007669"/>
    <property type="project" value="UniProtKB-KW"/>
</dbReference>
<dbReference type="GO" id="GO:0016787">
    <property type="term" value="F:hydrolase activity"/>
    <property type="evidence" value="ECO:0007669"/>
    <property type="project" value="UniProtKB-KW"/>
</dbReference>
<feature type="domain" description="RING-type" evidence="15">
    <location>
        <begin position="110"/>
        <end position="158"/>
    </location>
</feature>
<evidence type="ECO:0000256" key="2">
    <source>
        <dbReference type="ARBA" id="ARBA00004514"/>
    </source>
</evidence>
<dbReference type="InterPro" id="IPR011011">
    <property type="entry name" value="Znf_FYVE_PHD"/>
</dbReference>
<keyword evidence="5" id="KW-0963">Cytoplasm</keyword>
<keyword evidence="9" id="KW-0472">Membrane</keyword>
<evidence type="ECO:0000256" key="9">
    <source>
        <dbReference type="ARBA" id="ARBA00023136"/>
    </source>
</evidence>
<evidence type="ECO:0000313" key="17">
    <source>
        <dbReference type="Proteomes" id="UP000507470"/>
    </source>
</evidence>
<dbReference type="InterPro" id="IPR001841">
    <property type="entry name" value="Znf_RING"/>
</dbReference>
<name>A0A6J8CBC9_MYTCO</name>
<evidence type="ECO:0000256" key="1">
    <source>
        <dbReference type="ARBA" id="ARBA00004126"/>
    </source>
</evidence>
<evidence type="ECO:0000256" key="13">
    <source>
        <dbReference type="SAM" id="MobiDB-lite"/>
    </source>
</evidence>
<dbReference type="OrthoDB" id="64291at2759"/>
<evidence type="ECO:0000256" key="5">
    <source>
        <dbReference type="ARBA" id="ARBA00022490"/>
    </source>
</evidence>
<dbReference type="GO" id="GO:0005829">
    <property type="term" value="C:cytosol"/>
    <property type="evidence" value="ECO:0007669"/>
    <property type="project" value="UniProtKB-SubCell"/>
</dbReference>
<dbReference type="SMART" id="SM00249">
    <property type="entry name" value="PHD"/>
    <property type="match status" value="1"/>
</dbReference>
<organism evidence="16 17">
    <name type="scientific">Mytilus coruscus</name>
    <name type="common">Sea mussel</name>
    <dbReference type="NCBI Taxonomy" id="42192"/>
    <lineage>
        <taxon>Eukaryota</taxon>
        <taxon>Metazoa</taxon>
        <taxon>Spiralia</taxon>
        <taxon>Lophotrochozoa</taxon>
        <taxon>Mollusca</taxon>
        <taxon>Bivalvia</taxon>
        <taxon>Autobranchia</taxon>
        <taxon>Pteriomorphia</taxon>
        <taxon>Mytilida</taxon>
        <taxon>Mytiloidea</taxon>
        <taxon>Mytilidae</taxon>
        <taxon>Mytilinae</taxon>
        <taxon>Mytilus</taxon>
    </lineage>
</organism>
<feature type="domain" description="PHD-type" evidence="14">
    <location>
        <begin position="107"/>
        <end position="160"/>
    </location>
</feature>
<dbReference type="GO" id="GO:0044549">
    <property type="term" value="F:GTP cyclohydrolase binding"/>
    <property type="evidence" value="ECO:0007669"/>
    <property type="project" value="TreeGrafter"/>
</dbReference>
<evidence type="ECO:0000256" key="4">
    <source>
        <dbReference type="ARBA" id="ARBA00020099"/>
    </source>
</evidence>
<protein>
    <recommendedName>
        <fullName evidence="4">GTP cyclohydrolase 1 feedback regulatory protein</fullName>
    </recommendedName>
    <alternativeName>
        <fullName evidence="11">GTP cyclohydrolase I feedback regulatory protein</fullName>
    </alternativeName>
</protein>
<dbReference type="Gene3D" id="3.30.1410.10">
    <property type="entry name" value="GTP cyclohydrolase I feedback regulatory protein GFRP"/>
    <property type="match status" value="1"/>
</dbReference>